<organism evidence="1">
    <name type="scientific">Rhizophora mucronata</name>
    <name type="common">Asiatic mangrove</name>
    <dbReference type="NCBI Taxonomy" id="61149"/>
    <lineage>
        <taxon>Eukaryota</taxon>
        <taxon>Viridiplantae</taxon>
        <taxon>Streptophyta</taxon>
        <taxon>Embryophyta</taxon>
        <taxon>Tracheophyta</taxon>
        <taxon>Spermatophyta</taxon>
        <taxon>Magnoliopsida</taxon>
        <taxon>eudicotyledons</taxon>
        <taxon>Gunneridae</taxon>
        <taxon>Pentapetalae</taxon>
        <taxon>rosids</taxon>
        <taxon>fabids</taxon>
        <taxon>Malpighiales</taxon>
        <taxon>Rhizophoraceae</taxon>
        <taxon>Rhizophora</taxon>
    </lineage>
</organism>
<reference evidence="1" key="1">
    <citation type="submission" date="2018-02" db="EMBL/GenBank/DDBJ databases">
        <title>Rhizophora mucronata_Transcriptome.</title>
        <authorList>
            <person name="Meera S.P."/>
            <person name="Sreeshan A."/>
            <person name="Augustine A."/>
        </authorList>
    </citation>
    <scope>NUCLEOTIDE SEQUENCE</scope>
    <source>
        <tissue evidence="1">Leaf</tissue>
    </source>
</reference>
<protein>
    <submittedName>
        <fullName evidence="1">Uncharacterized protein</fullName>
    </submittedName>
</protein>
<sequence length="75" mass="8965">MILSNNKCWIFYEPFHFCHDTKSPFQTFYICHLLPESICILSFDKKLKNMIKNPPTPKLLIKKRLTGLCWDHSIH</sequence>
<evidence type="ECO:0000313" key="1">
    <source>
        <dbReference type="EMBL" id="MBX38271.1"/>
    </source>
</evidence>
<dbReference type="AlphaFoldDB" id="A0A2P2N6Z8"/>
<proteinExistence type="predicted"/>
<accession>A0A2P2N6Z8</accession>
<dbReference type="EMBL" id="GGEC01057787">
    <property type="protein sequence ID" value="MBX38271.1"/>
    <property type="molecule type" value="Transcribed_RNA"/>
</dbReference>
<name>A0A2P2N6Z8_RHIMU</name>